<dbReference type="PANTHER" id="PTHR31645:SF3">
    <property type="entry name" value="OLIGOPEPTIDE TRANSPORTER"/>
    <property type="match status" value="1"/>
</dbReference>
<dbReference type="EMBL" id="BFAD01000006">
    <property type="protein sequence ID" value="GBE84804.1"/>
    <property type="molecule type" value="Genomic_DNA"/>
</dbReference>
<comment type="similarity">
    <text evidence="2">Belongs to the oligopeptide OPT transporter family.</text>
</comment>
<keyword evidence="4 8" id="KW-0812">Transmembrane</keyword>
<dbReference type="InterPro" id="IPR045035">
    <property type="entry name" value="YSL-like"/>
</dbReference>
<dbReference type="InParanoid" id="A0A401GST6"/>
<evidence type="ECO:0008006" key="11">
    <source>
        <dbReference type="Google" id="ProtNLM"/>
    </source>
</evidence>
<feature type="compositionally biased region" description="Basic and acidic residues" evidence="7">
    <location>
        <begin position="73"/>
        <end position="84"/>
    </location>
</feature>
<dbReference type="OrthoDB" id="2794895at2759"/>
<evidence type="ECO:0000256" key="7">
    <source>
        <dbReference type="SAM" id="MobiDB-lite"/>
    </source>
</evidence>
<dbReference type="GO" id="GO:0000329">
    <property type="term" value="C:fungal-type vacuole membrane"/>
    <property type="evidence" value="ECO:0007669"/>
    <property type="project" value="TreeGrafter"/>
</dbReference>
<gene>
    <name evidence="9" type="ORF">SCP_0607840</name>
</gene>
<dbReference type="GeneID" id="38781721"/>
<evidence type="ECO:0000256" key="5">
    <source>
        <dbReference type="ARBA" id="ARBA00022989"/>
    </source>
</evidence>
<keyword evidence="10" id="KW-1185">Reference proteome</keyword>
<reference evidence="9 10" key="1">
    <citation type="journal article" date="2018" name="Sci. Rep.">
        <title>Genome sequence of the cauliflower mushroom Sparassis crispa (Hanabiratake) and its association with beneficial usage.</title>
        <authorList>
            <person name="Kiyama R."/>
            <person name="Furutani Y."/>
            <person name="Kawaguchi K."/>
            <person name="Nakanishi T."/>
        </authorList>
    </citation>
    <scope>NUCLEOTIDE SEQUENCE [LARGE SCALE GENOMIC DNA]</scope>
</reference>
<feature type="transmembrane region" description="Helical" evidence="8">
    <location>
        <begin position="170"/>
        <end position="187"/>
    </location>
</feature>
<evidence type="ECO:0000256" key="2">
    <source>
        <dbReference type="ARBA" id="ARBA00008807"/>
    </source>
</evidence>
<name>A0A401GST6_9APHY</name>
<keyword evidence="6 8" id="KW-0472">Membrane</keyword>
<dbReference type="STRING" id="139825.A0A401GST6"/>
<comment type="subcellular location">
    <subcellularLocation>
        <location evidence="1">Membrane</location>
        <topology evidence="1">Multi-pass membrane protein</topology>
    </subcellularLocation>
</comment>
<evidence type="ECO:0000313" key="9">
    <source>
        <dbReference type="EMBL" id="GBE84804.1"/>
    </source>
</evidence>
<evidence type="ECO:0000256" key="1">
    <source>
        <dbReference type="ARBA" id="ARBA00004141"/>
    </source>
</evidence>
<dbReference type="Proteomes" id="UP000287166">
    <property type="component" value="Unassembled WGS sequence"/>
</dbReference>
<dbReference type="InterPro" id="IPR004813">
    <property type="entry name" value="OPT"/>
</dbReference>
<dbReference type="Pfam" id="PF03169">
    <property type="entry name" value="OPT"/>
    <property type="match status" value="1"/>
</dbReference>
<organism evidence="9 10">
    <name type="scientific">Sparassis crispa</name>
    <dbReference type="NCBI Taxonomy" id="139825"/>
    <lineage>
        <taxon>Eukaryota</taxon>
        <taxon>Fungi</taxon>
        <taxon>Dikarya</taxon>
        <taxon>Basidiomycota</taxon>
        <taxon>Agaricomycotina</taxon>
        <taxon>Agaricomycetes</taxon>
        <taxon>Polyporales</taxon>
        <taxon>Sparassidaceae</taxon>
        <taxon>Sparassis</taxon>
    </lineage>
</organism>
<comment type="caution">
    <text evidence="9">The sequence shown here is derived from an EMBL/GenBank/DDBJ whole genome shotgun (WGS) entry which is preliminary data.</text>
</comment>
<dbReference type="GO" id="GO:0035673">
    <property type="term" value="F:oligopeptide transmembrane transporter activity"/>
    <property type="evidence" value="ECO:0007669"/>
    <property type="project" value="InterPro"/>
</dbReference>
<evidence type="ECO:0000256" key="8">
    <source>
        <dbReference type="SAM" id="Phobius"/>
    </source>
</evidence>
<dbReference type="PANTHER" id="PTHR31645">
    <property type="entry name" value="OLIGOPEPTIDE TRANSPORTER YGL114W-RELATED"/>
    <property type="match status" value="1"/>
</dbReference>
<keyword evidence="5 8" id="KW-1133">Transmembrane helix</keyword>
<sequence>MDIRWPSQAAAPYFRQVRLEANVGLGVLRLPYGVLCIKRDLYKDGRTVRSHPNLTVPDLFSHDANVGSADPAMIDHHDPNDAEKIQSGARSSTSGNLQEDKKEDFLDQIVPAVDDEDEHEGDQILGTGDPFPMDPNAPEEQQFTFRAVFVGCMFGAVISASNVYLGLKTGWTFGASLFGSIFGFAILKPLSKALPERFGGGYFGPKENVCCQGAATAAGSLGLLFTSLPRINSACLAQALNRISDG</sequence>
<evidence type="ECO:0000256" key="4">
    <source>
        <dbReference type="ARBA" id="ARBA00022692"/>
    </source>
</evidence>
<proteinExistence type="inferred from homology"/>
<keyword evidence="3" id="KW-0813">Transport</keyword>
<evidence type="ECO:0000256" key="3">
    <source>
        <dbReference type="ARBA" id="ARBA00022448"/>
    </source>
</evidence>
<dbReference type="AlphaFoldDB" id="A0A401GST6"/>
<accession>A0A401GST6</accession>
<protein>
    <recommendedName>
        <fullName evidence="11">OPT oligopeptide transporter</fullName>
    </recommendedName>
</protein>
<feature type="region of interest" description="Disordered" evidence="7">
    <location>
        <begin position="67"/>
        <end position="100"/>
    </location>
</feature>
<dbReference type="RefSeq" id="XP_027615717.1">
    <property type="nucleotide sequence ID" value="XM_027759916.1"/>
</dbReference>
<evidence type="ECO:0000256" key="6">
    <source>
        <dbReference type="ARBA" id="ARBA00023136"/>
    </source>
</evidence>
<evidence type="ECO:0000313" key="10">
    <source>
        <dbReference type="Proteomes" id="UP000287166"/>
    </source>
</evidence>
<feature type="compositionally biased region" description="Polar residues" evidence="7">
    <location>
        <begin position="88"/>
        <end position="97"/>
    </location>
</feature>
<feature type="transmembrane region" description="Helical" evidence="8">
    <location>
        <begin position="143"/>
        <end position="164"/>
    </location>
</feature>